<dbReference type="STRING" id="1416801.SAMN05192553_102804"/>
<evidence type="ECO:0000313" key="12">
    <source>
        <dbReference type="Proteomes" id="UP000199403"/>
    </source>
</evidence>
<keyword evidence="5 9" id="KW-0067">ATP-binding</keyword>
<dbReference type="InterPro" id="IPR033738">
    <property type="entry name" value="AsnB_N"/>
</dbReference>
<dbReference type="PROSITE" id="PS51278">
    <property type="entry name" value="GATASE_TYPE_2"/>
    <property type="match status" value="1"/>
</dbReference>
<feature type="binding site" evidence="9">
    <location>
        <position position="285"/>
    </location>
    <ligand>
        <name>ATP</name>
        <dbReference type="ChEBI" id="CHEBI:30616"/>
    </ligand>
</feature>
<evidence type="ECO:0000256" key="5">
    <source>
        <dbReference type="ARBA" id="ARBA00022840"/>
    </source>
</evidence>
<evidence type="ECO:0000256" key="3">
    <source>
        <dbReference type="ARBA" id="ARBA00012737"/>
    </source>
</evidence>
<dbReference type="AlphaFoldDB" id="A0A1H6WMR8"/>
<feature type="binding site" evidence="9">
    <location>
        <position position="99"/>
    </location>
    <ligand>
        <name>L-glutamine</name>
        <dbReference type="ChEBI" id="CHEBI:58359"/>
    </ligand>
</feature>
<keyword evidence="8" id="KW-0028">Amino-acid biosynthesis</keyword>
<evidence type="ECO:0000313" key="11">
    <source>
        <dbReference type="EMBL" id="SEJ18321.1"/>
    </source>
</evidence>
<dbReference type="SUPFAM" id="SSF52402">
    <property type="entry name" value="Adenine nucleotide alpha hydrolases-like"/>
    <property type="match status" value="1"/>
</dbReference>
<evidence type="ECO:0000256" key="4">
    <source>
        <dbReference type="ARBA" id="ARBA00022741"/>
    </source>
</evidence>
<dbReference type="InterPro" id="IPR029055">
    <property type="entry name" value="Ntn_hydrolases_N"/>
</dbReference>
<keyword evidence="8" id="KW-0061">Asparagine biosynthesis</keyword>
<dbReference type="OrthoDB" id="9763290at2"/>
<dbReference type="GO" id="GO:0004066">
    <property type="term" value="F:asparagine synthase (glutamine-hydrolyzing) activity"/>
    <property type="evidence" value="ECO:0007669"/>
    <property type="project" value="UniProtKB-EC"/>
</dbReference>
<dbReference type="GO" id="GO:0005829">
    <property type="term" value="C:cytosol"/>
    <property type="evidence" value="ECO:0007669"/>
    <property type="project" value="TreeGrafter"/>
</dbReference>
<evidence type="ECO:0000256" key="9">
    <source>
        <dbReference type="PIRSR" id="PIRSR001589-2"/>
    </source>
</evidence>
<dbReference type="InterPro" id="IPR006426">
    <property type="entry name" value="Asn_synth_AEB"/>
</dbReference>
<organism evidence="11 12">
    <name type="scientific">Cyclobacterium xiamenense</name>
    <dbReference type="NCBI Taxonomy" id="1297121"/>
    <lineage>
        <taxon>Bacteria</taxon>
        <taxon>Pseudomonadati</taxon>
        <taxon>Bacteroidota</taxon>
        <taxon>Cytophagia</taxon>
        <taxon>Cytophagales</taxon>
        <taxon>Cyclobacteriaceae</taxon>
        <taxon>Cyclobacterium</taxon>
    </lineage>
</organism>
<feature type="domain" description="Glutamine amidotransferase type-2" evidence="10">
    <location>
        <begin position="2"/>
        <end position="212"/>
    </location>
</feature>
<evidence type="ECO:0000256" key="1">
    <source>
        <dbReference type="ARBA" id="ARBA00005187"/>
    </source>
</evidence>
<dbReference type="PANTHER" id="PTHR43284">
    <property type="entry name" value="ASPARAGINE SYNTHETASE (GLUTAMINE-HYDROLYZING)"/>
    <property type="match status" value="1"/>
</dbReference>
<dbReference type="GO" id="GO:0005524">
    <property type="term" value="F:ATP binding"/>
    <property type="evidence" value="ECO:0007669"/>
    <property type="project" value="UniProtKB-KW"/>
</dbReference>
<dbReference type="SUPFAM" id="SSF56235">
    <property type="entry name" value="N-terminal nucleophile aminohydrolases (Ntn hydrolases)"/>
    <property type="match status" value="1"/>
</dbReference>
<comment type="pathway">
    <text evidence="1">Amino-acid biosynthesis; L-asparagine biosynthesis; L-asparagine from L-aspartate (L-Gln route): step 1/1.</text>
</comment>
<dbReference type="CDD" id="cd00712">
    <property type="entry name" value="AsnB"/>
    <property type="match status" value="1"/>
</dbReference>
<dbReference type="CDD" id="cd01991">
    <property type="entry name" value="Asn_synthase_B_C"/>
    <property type="match status" value="1"/>
</dbReference>
<dbReference type="InterPro" id="IPR001962">
    <property type="entry name" value="Asn_synthase"/>
</dbReference>
<dbReference type="Pfam" id="PF00733">
    <property type="entry name" value="Asn_synthase"/>
    <property type="match status" value="1"/>
</dbReference>
<dbReference type="Pfam" id="PF13537">
    <property type="entry name" value="GATase_7"/>
    <property type="match status" value="1"/>
</dbReference>
<dbReference type="Gene3D" id="3.40.50.620">
    <property type="entry name" value="HUPs"/>
    <property type="match status" value="1"/>
</dbReference>
<evidence type="ECO:0000256" key="6">
    <source>
        <dbReference type="ARBA" id="ARBA00022962"/>
    </source>
</evidence>
<dbReference type="PANTHER" id="PTHR43284:SF1">
    <property type="entry name" value="ASPARAGINE SYNTHETASE"/>
    <property type="match status" value="1"/>
</dbReference>
<dbReference type="EMBL" id="FNZH01000002">
    <property type="protein sequence ID" value="SEJ18321.1"/>
    <property type="molecule type" value="Genomic_DNA"/>
</dbReference>
<dbReference type="InterPro" id="IPR051786">
    <property type="entry name" value="ASN_synthetase/amidase"/>
</dbReference>
<protein>
    <recommendedName>
        <fullName evidence="3">asparagine synthase (glutamine-hydrolyzing)</fullName>
        <ecNumber evidence="3">6.3.5.4</ecNumber>
    </recommendedName>
</protein>
<dbReference type="GO" id="GO:0006529">
    <property type="term" value="P:asparagine biosynthetic process"/>
    <property type="evidence" value="ECO:0007669"/>
    <property type="project" value="UniProtKB-KW"/>
</dbReference>
<evidence type="ECO:0000256" key="2">
    <source>
        <dbReference type="ARBA" id="ARBA00005752"/>
    </source>
</evidence>
<comment type="catalytic activity">
    <reaction evidence="7">
        <text>L-aspartate + L-glutamine + ATP + H2O = L-asparagine + L-glutamate + AMP + diphosphate + H(+)</text>
        <dbReference type="Rhea" id="RHEA:12228"/>
        <dbReference type="ChEBI" id="CHEBI:15377"/>
        <dbReference type="ChEBI" id="CHEBI:15378"/>
        <dbReference type="ChEBI" id="CHEBI:29985"/>
        <dbReference type="ChEBI" id="CHEBI:29991"/>
        <dbReference type="ChEBI" id="CHEBI:30616"/>
        <dbReference type="ChEBI" id="CHEBI:33019"/>
        <dbReference type="ChEBI" id="CHEBI:58048"/>
        <dbReference type="ChEBI" id="CHEBI:58359"/>
        <dbReference type="ChEBI" id="CHEBI:456215"/>
        <dbReference type="EC" id="6.3.5.4"/>
    </reaction>
</comment>
<keyword evidence="4 9" id="KW-0547">Nucleotide-binding</keyword>
<keyword evidence="12" id="KW-1185">Reference proteome</keyword>
<gene>
    <name evidence="11" type="ORF">SAMN05192553_102804</name>
</gene>
<dbReference type="InterPro" id="IPR014729">
    <property type="entry name" value="Rossmann-like_a/b/a_fold"/>
</dbReference>
<proteinExistence type="inferred from homology"/>
<dbReference type="InterPro" id="IPR017932">
    <property type="entry name" value="GATase_2_dom"/>
</dbReference>
<evidence type="ECO:0000259" key="10">
    <source>
        <dbReference type="PROSITE" id="PS51278"/>
    </source>
</evidence>
<evidence type="ECO:0000256" key="7">
    <source>
        <dbReference type="ARBA" id="ARBA00048741"/>
    </source>
</evidence>
<dbReference type="PIRSF" id="PIRSF001589">
    <property type="entry name" value="Asn_synthetase_glu-h"/>
    <property type="match status" value="1"/>
</dbReference>
<accession>A0A1H6WMR8</accession>
<evidence type="ECO:0000256" key="8">
    <source>
        <dbReference type="PIRSR" id="PIRSR001589-1"/>
    </source>
</evidence>
<dbReference type="Proteomes" id="UP000199403">
    <property type="component" value="Unassembled WGS sequence"/>
</dbReference>
<dbReference type="EC" id="6.3.5.4" evidence="3"/>
<dbReference type="Gene3D" id="3.60.20.10">
    <property type="entry name" value="Glutamine Phosphoribosylpyrophosphate, subunit 1, domain 1"/>
    <property type="match status" value="1"/>
</dbReference>
<dbReference type="NCBIfam" id="TIGR01536">
    <property type="entry name" value="asn_synth_AEB"/>
    <property type="match status" value="1"/>
</dbReference>
<sequence>MCGVHLLLTFPQRNKEAIQAMTQTCRHRGPDHTAWSQVAPGVYLGANRLKILDLHDRANQPLVYRAAQAHLAWNGFLYNYQDLRNELLQEGVHFETASDGEVLLHWLIRKGAAGVGRLQGMYAFAFVDGKNERVLVARDPLGVKSLYYAQEKGVLLCSSELRCLRRSGLVPGHLNEAQIVPYMYLRHALPSHSFLRGVQELLPGELRTWDLQGKPLGSTQIPFKAAGPKPAETGENAEELLTDAVLKQVHADVPAGLILSGGADSSLIYHLWNKHGGGAVPTFTVGFQRPYRRAFADADFAARLVAGKRAFHQEITISPDWFLETWPDYIRELDVPVGDAASYLTWAVAKKARNTVKILLSGAGADELFAGYNRHAAYKRYLANPVFWNRAASVGKRFPVGGRRLRQFLGGIHPDPIRTFMNFAGLYPLPDSLATELSGLYPKEDGPFTNALAWDKKVYLVHDLLKIHDNACMAHGIEGRVPFLDWQVVDWSLRRSEADRRNAAPKHWIKSLLRQEGLAAHARRTKFGFGLPLKEWLQGHAGFRNRVVPSVIHFGRRFEEVLPSEWKPLTRHPEKHLGNHYLLLYNLFLLNDWIEENQL</sequence>
<keyword evidence="6 8" id="KW-0315">Glutamine amidotransferase</keyword>
<reference evidence="12" key="1">
    <citation type="submission" date="2016-10" db="EMBL/GenBank/DDBJ databases">
        <authorList>
            <person name="Varghese N."/>
            <person name="Submissions S."/>
        </authorList>
    </citation>
    <scope>NUCLEOTIDE SEQUENCE [LARGE SCALE GENOMIC DNA]</scope>
    <source>
        <strain evidence="12">IBRC-M 10761</strain>
    </source>
</reference>
<feature type="binding site" evidence="9">
    <location>
        <begin position="361"/>
        <end position="362"/>
    </location>
    <ligand>
        <name>ATP</name>
        <dbReference type="ChEBI" id="CHEBI:30616"/>
    </ligand>
</feature>
<name>A0A1H6WMR8_9BACT</name>
<comment type="similarity">
    <text evidence="2">Belongs to the asparagine synthetase family.</text>
</comment>
<feature type="active site" description="For GATase activity" evidence="8">
    <location>
        <position position="2"/>
    </location>
</feature>
<dbReference type="RefSeq" id="WP_092172262.1">
    <property type="nucleotide sequence ID" value="NZ_FNZH01000002.1"/>
</dbReference>